<evidence type="ECO:0000259" key="3">
    <source>
        <dbReference type="Pfam" id="PF16073"/>
    </source>
</evidence>
<name>A0A9P9BUW6_9PEZI</name>
<dbReference type="InterPro" id="IPR032088">
    <property type="entry name" value="SAT"/>
</dbReference>
<dbReference type="GO" id="GO:0016787">
    <property type="term" value="F:hydrolase activity"/>
    <property type="evidence" value="ECO:0007669"/>
    <property type="project" value="UniProtKB-KW"/>
</dbReference>
<keyword evidence="4" id="KW-0378">Hydrolase</keyword>
<dbReference type="RefSeq" id="XP_046013544.1">
    <property type="nucleotide sequence ID" value="XM_046162522.1"/>
</dbReference>
<feature type="compositionally biased region" description="Pro residues" evidence="2">
    <location>
        <begin position="1"/>
        <end position="10"/>
    </location>
</feature>
<protein>
    <submittedName>
        <fullName evidence="4">Acyl transferase/acyl hydrolase/lysophospholipase</fullName>
    </submittedName>
</protein>
<proteinExistence type="predicted"/>
<dbReference type="OrthoDB" id="5417908at2759"/>
<dbReference type="Proteomes" id="UP000756346">
    <property type="component" value="Unassembled WGS sequence"/>
</dbReference>
<dbReference type="SUPFAM" id="SSF52151">
    <property type="entry name" value="FabD/lysophospholipase-like"/>
    <property type="match status" value="1"/>
</dbReference>
<dbReference type="GeneID" id="70192068"/>
<dbReference type="InterPro" id="IPR050830">
    <property type="entry name" value="Fungal_FAS"/>
</dbReference>
<dbReference type="Gene3D" id="3.40.366.10">
    <property type="entry name" value="Malonyl-Coenzyme A Acyl Carrier Protein, domain 2"/>
    <property type="match status" value="2"/>
</dbReference>
<keyword evidence="1 4" id="KW-0808">Transferase</keyword>
<feature type="compositionally biased region" description="Basic and acidic residues" evidence="2">
    <location>
        <begin position="33"/>
        <end position="55"/>
    </location>
</feature>
<dbReference type="GO" id="GO:0016740">
    <property type="term" value="F:transferase activity"/>
    <property type="evidence" value="ECO:0007669"/>
    <property type="project" value="UniProtKB-KW"/>
</dbReference>
<dbReference type="AlphaFoldDB" id="A0A9P9BUW6"/>
<organism evidence="4 5">
    <name type="scientific">Microdochium trichocladiopsis</name>
    <dbReference type="NCBI Taxonomy" id="1682393"/>
    <lineage>
        <taxon>Eukaryota</taxon>
        <taxon>Fungi</taxon>
        <taxon>Dikarya</taxon>
        <taxon>Ascomycota</taxon>
        <taxon>Pezizomycotina</taxon>
        <taxon>Sordariomycetes</taxon>
        <taxon>Xylariomycetidae</taxon>
        <taxon>Xylariales</taxon>
        <taxon>Microdochiaceae</taxon>
        <taxon>Microdochium</taxon>
    </lineage>
</organism>
<dbReference type="EMBL" id="JAGTJQ010000004">
    <property type="protein sequence ID" value="KAH7032712.1"/>
    <property type="molecule type" value="Genomic_DNA"/>
</dbReference>
<evidence type="ECO:0000256" key="1">
    <source>
        <dbReference type="ARBA" id="ARBA00022679"/>
    </source>
</evidence>
<dbReference type="InterPro" id="IPR001227">
    <property type="entry name" value="Ac_transferase_dom_sf"/>
</dbReference>
<dbReference type="PANTHER" id="PTHR10982:SF21">
    <property type="entry name" value="FATTY ACID SYNTHASE SUBUNIT BETA"/>
    <property type="match status" value="1"/>
</dbReference>
<feature type="domain" description="Starter acyltransferase (SAT)" evidence="3">
    <location>
        <begin position="183"/>
        <end position="424"/>
    </location>
</feature>
<sequence>MARLDTPPPEGGEIPLTESDGTRTRRWITSVSTRRDAKLQPVFDKPDNSESETHQDPITPPGSTSPWIDNDVEFIALLRRALRDCDQRCHSIGSTNSETEVSCQQAALRTLMTEIDDDLLLNRDIRTVTSTLSIPDEEKANIVQLYCNAWRATNVDIAAQHDAMVPMGAHEGQPHDTASTCAVFGGQGLRCDCLQELRDMARNYATLVEDLLRDSSRLLAGLSATDATTRQYFRQGFDVASWLEHPEQAPDDQYLRAAPVSAPLIGLVQLTRYAIACKTLGVTPGQFCAQLSATTGHSQGIITAAAIASATDWPSYHQAMQTALTTLFWIGMRTQQVWNSAGGCSPVSAAMQQDALDHDERAPSPMLNIKGLTRAALQECLHATNRYLGTPRTGGDKDQAAPGLKICMVNGPRHFVVSGRPHHLYGLNLQIRKVKRLQAHGEARGQAGNTLAITSKFLDVSVPFHSTAVAAAVALVLRDIENLHLLRAALRIPVIGPEEAADLRASPYDGANNVLPQLVKLVVSKTVDWDMTLQVTRQQSAMSAPKQQDESTLMLDFGPGGVHGISSLLKGSTASNALGAHNYTGLEDDEAIAQQGMTAFIVGAWSDGKP</sequence>
<gene>
    <name evidence="4" type="ORF">B0I36DRAFT_430114</name>
</gene>
<dbReference type="InterPro" id="IPR016035">
    <property type="entry name" value="Acyl_Trfase/lysoPLipase"/>
</dbReference>
<dbReference type="FunFam" id="3.40.366.10:FF:000006">
    <property type="entry name" value="Fatty acid synthase beta subunit dehydratase"/>
    <property type="match status" value="1"/>
</dbReference>
<evidence type="ECO:0000313" key="5">
    <source>
        <dbReference type="Proteomes" id="UP000756346"/>
    </source>
</evidence>
<keyword evidence="5" id="KW-1185">Reference proteome</keyword>
<feature type="region of interest" description="Disordered" evidence="2">
    <location>
        <begin position="1"/>
        <end position="67"/>
    </location>
</feature>
<dbReference type="Pfam" id="PF16073">
    <property type="entry name" value="SAT"/>
    <property type="match status" value="1"/>
</dbReference>
<reference evidence="4" key="1">
    <citation type="journal article" date="2021" name="Nat. Commun.">
        <title>Genetic determinants of endophytism in the Arabidopsis root mycobiome.</title>
        <authorList>
            <person name="Mesny F."/>
            <person name="Miyauchi S."/>
            <person name="Thiergart T."/>
            <person name="Pickel B."/>
            <person name="Atanasova L."/>
            <person name="Karlsson M."/>
            <person name="Huettel B."/>
            <person name="Barry K.W."/>
            <person name="Haridas S."/>
            <person name="Chen C."/>
            <person name="Bauer D."/>
            <person name="Andreopoulos W."/>
            <person name="Pangilinan J."/>
            <person name="LaButti K."/>
            <person name="Riley R."/>
            <person name="Lipzen A."/>
            <person name="Clum A."/>
            <person name="Drula E."/>
            <person name="Henrissat B."/>
            <person name="Kohler A."/>
            <person name="Grigoriev I.V."/>
            <person name="Martin F.M."/>
            <person name="Hacquard S."/>
        </authorList>
    </citation>
    <scope>NUCLEOTIDE SEQUENCE</scope>
    <source>
        <strain evidence="4">MPI-CAGE-CH-0230</strain>
    </source>
</reference>
<accession>A0A9P9BUW6</accession>
<evidence type="ECO:0000313" key="4">
    <source>
        <dbReference type="EMBL" id="KAH7032712.1"/>
    </source>
</evidence>
<comment type="caution">
    <text evidence="4">The sequence shown here is derived from an EMBL/GenBank/DDBJ whole genome shotgun (WGS) entry which is preliminary data.</text>
</comment>
<dbReference type="PANTHER" id="PTHR10982">
    <property type="entry name" value="MALONYL COA-ACYL CARRIER PROTEIN TRANSACYLASE"/>
    <property type="match status" value="1"/>
</dbReference>
<evidence type="ECO:0000256" key="2">
    <source>
        <dbReference type="SAM" id="MobiDB-lite"/>
    </source>
</evidence>